<reference evidence="1" key="1">
    <citation type="submission" date="2020-09" db="EMBL/GenBank/DDBJ databases">
        <title>Brevundimonas sp. LVF2 isolated from a puddle in Goettingen, Germany.</title>
        <authorList>
            <person name="Friedrich I."/>
            <person name="Klassen A."/>
            <person name="Hannes N."/>
            <person name="Schneider D."/>
            <person name="Hertel R."/>
            <person name="Daniel R."/>
        </authorList>
    </citation>
    <scope>NUCLEOTIDE SEQUENCE</scope>
    <source>
        <strain evidence="1">LVF2</strain>
    </source>
</reference>
<accession>A0A975C3E5</accession>
<name>A0A975C3E5_9CAUL</name>
<proteinExistence type="predicted"/>
<dbReference type="RefSeq" id="WP_207931431.1">
    <property type="nucleotide sequence ID" value="NZ_CP062222.1"/>
</dbReference>
<sequence>MREREARTPREDIVPAVGRRLVVRCDAPACGRAALLDPRALFGATKHWPVAGRSYRFRCQCGHRVAQVSYTNNADQAEGPISLAALGLWF</sequence>
<dbReference type="AlphaFoldDB" id="A0A975C3E5"/>
<keyword evidence="2" id="KW-1185">Reference proteome</keyword>
<gene>
    <name evidence="1" type="ORF">IFJ75_04355</name>
</gene>
<dbReference type="EMBL" id="CP062222">
    <property type="protein sequence ID" value="QTC92147.1"/>
    <property type="molecule type" value="Genomic_DNA"/>
</dbReference>
<dbReference type="KEGG" id="bgoe:IFJ75_04355"/>
<organism evidence="1 2">
    <name type="scientific">Brevundimonas goettingensis</name>
    <dbReference type="NCBI Taxonomy" id="2774190"/>
    <lineage>
        <taxon>Bacteria</taxon>
        <taxon>Pseudomonadati</taxon>
        <taxon>Pseudomonadota</taxon>
        <taxon>Alphaproteobacteria</taxon>
        <taxon>Caulobacterales</taxon>
        <taxon>Caulobacteraceae</taxon>
        <taxon>Brevundimonas</taxon>
    </lineage>
</organism>
<evidence type="ECO:0000313" key="2">
    <source>
        <dbReference type="Proteomes" id="UP000663918"/>
    </source>
</evidence>
<dbReference type="Proteomes" id="UP000663918">
    <property type="component" value="Chromosome"/>
</dbReference>
<evidence type="ECO:0000313" key="1">
    <source>
        <dbReference type="EMBL" id="QTC92147.1"/>
    </source>
</evidence>
<protein>
    <submittedName>
        <fullName evidence="1">Uncharacterized protein</fullName>
    </submittedName>
</protein>